<feature type="domain" description="Reverse transcriptase RNase H-like" evidence="11">
    <location>
        <begin position="728"/>
        <end position="831"/>
    </location>
</feature>
<dbReference type="Gene3D" id="3.10.10.10">
    <property type="entry name" value="HIV Type 1 Reverse Transcriptase, subunit A, domain 1"/>
    <property type="match status" value="1"/>
</dbReference>
<accession>A0ABQ4XD42</accession>
<evidence type="ECO:0000259" key="11">
    <source>
        <dbReference type="Pfam" id="PF17917"/>
    </source>
</evidence>
<feature type="compositionally biased region" description="Basic and acidic residues" evidence="8">
    <location>
        <begin position="1809"/>
        <end position="1824"/>
    </location>
</feature>
<evidence type="ECO:0000259" key="12">
    <source>
        <dbReference type="Pfam" id="PF25597"/>
    </source>
</evidence>
<evidence type="ECO:0000259" key="10">
    <source>
        <dbReference type="Pfam" id="PF07727"/>
    </source>
</evidence>
<keyword evidence="4" id="KW-0540">Nuclease</keyword>
<keyword evidence="5" id="KW-0255">Endonuclease</keyword>
<keyword evidence="6" id="KW-0378">Hydrolase</keyword>
<dbReference type="InterPro" id="IPR000477">
    <property type="entry name" value="RT_dom"/>
</dbReference>
<dbReference type="EMBL" id="BQNB010009380">
    <property type="protein sequence ID" value="GJS62731.1"/>
    <property type="molecule type" value="Genomic_DNA"/>
</dbReference>
<protein>
    <recommendedName>
        <fullName evidence="1">RNA-directed DNA polymerase</fullName>
        <ecNumber evidence="1">2.7.7.49</ecNumber>
    </recommendedName>
</protein>
<evidence type="ECO:0000256" key="7">
    <source>
        <dbReference type="ARBA" id="ARBA00022918"/>
    </source>
</evidence>
<evidence type="ECO:0000256" key="3">
    <source>
        <dbReference type="ARBA" id="ARBA00022695"/>
    </source>
</evidence>
<feature type="domain" description="Reverse transcriptase Ty1/copia-type" evidence="10">
    <location>
        <begin position="1311"/>
        <end position="1553"/>
    </location>
</feature>
<dbReference type="InterPro" id="IPR057670">
    <property type="entry name" value="SH3_retrovirus"/>
</dbReference>
<dbReference type="Pfam" id="PF07727">
    <property type="entry name" value="RVT_2"/>
    <property type="match status" value="1"/>
</dbReference>
<evidence type="ECO:0000256" key="2">
    <source>
        <dbReference type="ARBA" id="ARBA00022679"/>
    </source>
</evidence>
<evidence type="ECO:0000259" key="9">
    <source>
        <dbReference type="Pfam" id="PF00078"/>
    </source>
</evidence>
<keyword evidence="7" id="KW-0695">RNA-directed DNA polymerase</keyword>
<name>A0ABQ4XD42_9ASTR</name>
<dbReference type="Gene3D" id="2.40.70.10">
    <property type="entry name" value="Acid Proteases"/>
    <property type="match status" value="1"/>
</dbReference>
<dbReference type="CDD" id="cd09274">
    <property type="entry name" value="RNase_HI_RT_Ty3"/>
    <property type="match status" value="1"/>
</dbReference>
<dbReference type="InterPro" id="IPR050951">
    <property type="entry name" value="Retrovirus_Pol_polyprotein"/>
</dbReference>
<dbReference type="EC" id="2.7.7.49" evidence="1"/>
<feature type="region of interest" description="Disordered" evidence="8">
    <location>
        <begin position="1938"/>
        <end position="1967"/>
    </location>
</feature>
<dbReference type="Gene3D" id="3.30.420.10">
    <property type="entry name" value="Ribonuclease H-like superfamily/Ribonuclease H"/>
    <property type="match status" value="1"/>
</dbReference>
<dbReference type="CDD" id="cd01647">
    <property type="entry name" value="RT_LTR"/>
    <property type="match status" value="1"/>
</dbReference>
<dbReference type="Pfam" id="PF17917">
    <property type="entry name" value="RT_RNaseH"/>
    <property type="match status" value="1"/>
</dbReference>
<dbReference type="InterPro" id="IPR041373">
    <property type="entry name" value="RT_RNaseH"/>
</dbReference>
<feature type="compositionally biased region" description="Polar residues" evidence="8">
    <location>
        <begin position="1825"/>
        <end position="1836"/>
    </location>
</feature>
<keyword evidence="3" id="KW-0548">Nucleotidyltransferase</keyword>
<sequence>MTYPEEVEETLGTPIEVEPLHEPPLEVLGLNTCNHDIPLSSREVPSFDETKPQPQPLPNCSPLDISLGDKRGPKPPIKPHSLDSFRMKAVDHLTIHTPPSPHVASSCPKDTLKKEKEDGQQQKFLENLKQLHINTPFTEALSQMPKYAKFLKGLLSNKTRLEEACTVTMNERCSAVLLNKLPSKEKDPGSFTIPCNIGHLHINNTLADLGANRSIQYPQGIEKNILIKIDNFILPIDFLILDMREDSKIPIILGRPFLETDQAMIDVFNKKITLRVGNEDVIFDVDQSIKRPPAEDDEFYGIDFLDTTIHSKTQELLEDEQLDSFLVSNLEESIDLSDLESCYNTEPIWRIEEVNTPYSQETKNEHLYFASANKIDEKRLVLKDLPSHLEYAYLKGDESCLVIISSKLTEKEKISLLQVLEKCKGAIVWKMSNIKGISPSFCTHKILMEESFIPVIQPQRRLNLKVQDVVKNEIIKLLDSRLIYPILDSPWVSPIHVVPKKGKMTVVLNYNNELILSRIVTGWRMCIDYRKLNDATRKDHFPLPFIDQMLERLSGNECYSFLDGFLGFFQISIAPEDQEKTTFTCPYGTFAYRRMPFGLCNTPTTFQRCMTAIFYDMVEDFIEVFMDNFSVFGIVLGHKISGKGIEVDKAKIDVIAKLPYPSNVKGVRSFLGHAGFYRRFIKDFSMISKPMTWLLMKEAEFDFFEDCNKAFNKLKEKLTTAPIIISPDWNEPFKLMCDASYFAVGSVLGQRIDGKFKPIYYASKTLNDAQAHYTTTEKELLAAVFSFDKFHPCLILSKTIVYTDHSALKYLFSKQDAKPRLIRWVLLLQGFNIEIKDKKGAENLAADHLSRLENLNMGELAEDEITDKFPNEHLMILKAKLKEPWYADYVNYIVGKVIPLKWMPERRKWFFSQVRNYFWDEPYAFRLCPDNVIRICVAGNEILEILTHCHSGPTKGHHSASVCKVFDVWGLDFMGPFPDSRGNKYILVAVDYVSKWVEAQALPTNDARVVVFAILSLNHFVEIPSGESKVHIEVLSVLWGNRLPILDGSLPLSRERIPDISYFHVFGCPVFIHNHKDHLGKFDAKADDGYFLGYSSILKAFRVYNTRRQKIEETYHLTFDESIKAIRFTNTSVDEIGIDDFSRYPPNEFQEDDPSRQYQVYSDISYYIIPHGRSLTKITQENYVPENDQMITQPTNVPSGNNTEVSRSITEPLVPDVTLSHITNQASTSPHPVPQDRWSRDQHIELLNIIGNPGKGMLTRSMAAKLTAASASECLFADFLSKIEPKKVSEVLKHPRWIDAMQEELNQFYRNKLWTLVPLPFRKIAIGSKWVFKNKKDEHGTTTKNKARLVAQWYSQDEGIYYDETFAPVARMEAIRIFLAFATYMNFKVYQMDVKSAFLNGKLKEEVYVKQPLRFEYSEVPDYVCKLDKALYGLKQAPRSWYKTLYTFLIQNKFAKGSVDNTLFIYKSKGEVLLVQVYLDDIIFGSTSYKLCKQFKKLMIKIFEMSMMSELTYFLGSQIKQDDKGILICQKKYTKNLLKKYKISNSSSVKTPMALISKDIQTQTMVVAIWIEKEPQVPAKYLVENWFVGVPRNNSQWLCPQLKLNMLLLLGVVQVLSRNYSSTKQVNSIHQLLTYSLITGTEVDIGEIIYSDLVTKLLNKSRMKYVSYARFISCALQVLLVTDIELTAHMIVVNNRKDSVSPPPLVSKLKKGKSQTVASTLPKSQGREASGALSKKRKKPKSKRAPTETKESPPKLMEGSEQSHSVSLGAVPNPQDLKRGIQLTSTGLPSTLNEGTRQSKPLPEGTATHPKDSGRNKQPLDRDITSTTSNEGTAKTTPRPEGSLRDKDSGGNIPPTDMEPIHTLVADPSGTGAKYQVDETLYTRLRYRSLTKNKGKTSSEVEPDTEPLKLQTYADIQAFLLSDDELDKDSNKEEVLAAGYDMDEDPQDDKEVRTPSPKQDQPEPSHASVDQYYDENIAHRDQNDKLVEASISSLDRSSTTISDLYKGLIKGLQFLSLLSAVKSLRDHVVKQEEASTAWMKLSTNMAWNLGSRMSGVEFSQNALKREISLLRMDTFEIKSMMTEMYAAFQANVKGENANTTATEEPPSHTEGETEEPRLAIPILLIPSIVIPLTQAQPITSIIIHPESYQATLNIDKGKGIATESNDDPSKKLVKASFIIRPDPDEPVRVEFIINGKVVYLTEQEIQDYWDTEEQIKKAEEEVRLLAMTKPEVIKVVQEEAEKIGLDPKVIKGAKAGEMFKKAQDAKHAVLKRQHTEKVRKSLELRKHKYDSYLWTPLNKPHSDPKEGNRSTWNLSLKQESLDWNAIKLSLKMSCSSTTWSLKNLTPVPYLVAALMVKSTKNARFSMKLRKLIAEHPDQEKLKSKKVKLEALEYKID</sequence>
<dbReference type="Pfam" id="PF00078">
    <property type="entry name" value="RVT_1"/>
    <property type="match status" value="1"/>
</dbReference>
<evidence type="ECO:0000256" key="8">
    <source>
        <dbReference type="SAM" id="MobiDB-lite"/>
    </source>
</evidence>
<evidence type="ECO:0000256" key="1">
    <source>
        <dbReference type="ARBA" id="ARBA00012493"/>
    </source>
</evidence>
<dbReference type="Gene3D" id="3.30.70.270">
    <property type="match status" value="2"/>
</dbReference>
<evidence type="ECO:0000256" key="6">
    <source>
        <dbReference type="ARBA" id="ARBA00022801"/>
    </source>
</evidence>
<feature type="compositionally biased region" description="Polar residues" evidence="8">
    <location>
        <begin position="1714"/>
        <end position="1723"/>
    </location>
</feature>
<feature type="compositionally biased region" description="Polar residues" evidence="8">
    <location>
        <begin position="1782"/>
        <end position="1799"/>
    </location>
</feature>
<keyword evidence="14" id="KW-1185">Reference proteome</keyword>
<dbReference type="InterPro" id="IPR013103">
    <property type="entry name" value="RVT_2"/>
</dbReference>
<dbReference type="InterPro" id="IPR012337">
    <property type="entry name" value="RNaseH-like_sf"/>
</dbReference>
<feature type="domain" description="Retroviral polymerase SH3-like" evidence="12">
    <location>
        <begin position="1068"/>
        <end position="1123"/>
    </location>
</feature>
<dbReference type="InterPro" id="IPR036397">
    <property type="entry name" value="RNaseH_sf"/>
</dbReference>
<evidence type="ECO:0000256" key="4">
    <source>
        <dbReference type="ARBA" id="ARBA00022722"/>
    </source>
</evidence>
<dbReference type="SUPFAM" id="SSF56672">
    <property type="entry name" value="DNA/RNA polymerases"/>
    <property type="match status" value="2"/>
</dbReference>
<dbReference type="PANTHER" id="PTHR37984">
    <property type="entry name" value="PROTEIN CBG26694"/>
    <property type="match status" value="1"/>
</dbReference>
<dbReference type="InterPro" id="IPR043128">
    <property type="entry name" value="Rev_trsase/Diguanyl_cyclase"/>
</dbReference>
<dbReference type="InterPro" id="IPR043502">
    <property type="entry name" value="DNA/RNA_pol_sf"/>
</dbReference>
<proteinExistence type="predicted"/>
<feature type="region of interest" description="Disordered" evidence="8">
    <location>
        <begin position="39"/>
        <end position="77"/>
    </location>
</feature>
<organism evidence="13 14">
    <name type="scientific">Tanacetum coccineum</name>
    <dbReference type="NCBI Taxonomy" id="301880"/>
    <lineage>
        <taxon>Eukaryota</taxon>
        <taxon>Viridiplantae</taxon>
        <taxon>Streptophyta</taxon>
        <taxon>Embryophyta</taxon>
        <taxon>Tracheophyta</taxon>
        <taxon>Spermatophyta</taxon>
        <taxon>Magnoliopsida</taxon>
        <taxon>eudicotyledons</taxon>
        <taxon>Gunneridae</taxon>
        <taxon>Pentapetalae</taxon>
        <taxon>asterids</taxon>
        <taxon>campanulids</taxon>
        <taxon>Asterales</taxon>
        <taxon>Asteraceae</taxon>
        <taxon>Asteroideae</taxon>
        <taxon>Anthemideae</taxon>
        <taxon>Anthemidinae</taxon>
        <taxon>Tanacetum</taxon>
    </lineage>
</organism>
<reference evidence="13" key="2">
    <citation type="submission" date="2022-01" db="EMBL/GenBank/DDBJ databases">
        <authorList>
            <person name="Yamashiro T."/>
            <person name="Shiraishi A."/>
            <person name="Satake H."/>
            <person name="Nakayama K."/>
        </authorList>
    </citation>
    <scope>NUCLEOTIDE SEQUENCE</scope>
</reference>
<dbReference type="SUPFAM" id="SSF53098">
    <property type="entry name" value="Ribonuclease H-like"/>
    <property type="match status" value="1"/>
</dbReference>
<feature type="domain" description="Reverse transcriptase" evidence="9">
    <location>
        <begin position="520"/>
        <end position="632"/>
    </location>
</feature>
<evidence type="ECO:0000313" key="14">
    <source>
        <dbReference type="Proteomes" id="UP001151760"/>
    </source>
</evidence>
<dbReference type="Proteomes" id="UP001151760">
    <property type="component" value="Unassembled WGS sequence"/>
</dbReference>
<keyword evidence="2" id="KW-0808">Transferase</keyword>
<evidence type="ECO:0000313" key="13">
    <source>
        <dbReference type="EMBL" id="GJS62731.1"/>
    </source>
</evidence>
<feature type="compositionally biased region" description="Basic residues" evidence="8">
    <location>
        <begin position="1734"/>
        <end position="1744"/>
    </location>
</feature>
<evidence type="ECO:0000256" key="5">
    <source>
        <dbReference type="ARBA" id="ARBA00022759"/>
    </source>
</evidence>
<comment type="caution">
    <text evidence="13">The sequence shown here is derived from an EMBL/GenBank/DDBJ whole genome shotgun (WGS) entry which is preliminary data.</text>
</comment>
<dbReference type="Pfam" id="PF25597">
    <property type="entry name" value="SH3_retrovirus"/>
    <property type="match status" value="1"/>
</dbReference>
<reference evidence="13" key="1">
    <citation type="journal article" date="2022" name="Int. J. Mol. Sci.">
        <title>Draft Genome of Tanacetum Coccineum: Genomic Comparison of Closely Related Tanacetum-Family Plants.</title>
        <authorList>
            <person name="Yamashiro T."/>
            <person name="Shiraishi A."/>
            <person name="Nakayama K."/>
            <person name="Satake H."/>
        </authorList>
    </citation>
    <scope>NUCLEOTIDE SEQUENCE</scope>
</reference>
<feature type="region of interest" description="Disordered" evidence="8">
    <location>
        <begin position="1700"/>
        <end position="1879"/>
    </location>
</feature>
<dbReference type="InterPro" id="IPR021109">
    <property type="entry name" value="Peptidase_aspartic_dom_sf"/>
</dbReference>
<gene>
    <name evidence="13" type="ORF">Tco_0657515</name>
</gene>
<dbReference type="PANTHER" id="PTHR37984:SF5">
    <property type="entry name" value="PROTEIN NYNRIN-LIKE"/>
    <property type="match status" value="1"/>
</dbReference>